<name>A0ABQ9JAT3_9CUCU</name>
<evidence type="ECO:0000313" key="6">
    <source>
        <dbReference type="EMBL" id="KAJ8975295.1"/>
    </source>
</evidence>
<evidence type="ECO:0000313" key="7">
    <source>
        <dbReference type="Proteomes" id="UP001162164"/>
    </source>
</evidence>
<evidence type="ECO:0000256" key="1">
    <source>
        <dbReference type="ARBA" id="ARBA00004371"/>
    </source>
</evidence>
<dbReference type="Proteomes" id="UP001162164">
    <property type="component" value="Unassembled WGS sequence"/>
</dbReference>
<keyword evidence="3" id="KW-0458">Lysosome</keyword>
<dbReference type="EMBL" id="JAPWTJ010000846">
    <property type="protein sequence ID" value="KAJ8975295.1"/>
    <property type="molecule type" value="Genomic_DNA"/>
</dbReference>
<organism evidence="6 7">
    <name type="scientific">Molorchus minor</name>
    <dbReference type="NCBI Taxonomy" id="1323400"/>
    <lineage>
        <taxon>Eukaryota</taxon>
        <taxon>Metazoa</taxon>
        <taxon>Ecdysozoa</taxon>
        <taxon>Arthropoda</taxon>
        <taxon>Hexapoda</taxon>
        <taxon>Insecta</taxon>
        <taxon>Pterygota</taxon>
        <taxon>Neoptera</taxon>
        <taxon>Endopterygota</taxon>
        <taxon>Coleoptera</taxon>
        <taxon>Polyphaga</taxon>
        <taxon>Cucujiformia</taxon>
        <taxon>Chrysomeloidea</taxon>
        <taxon>Cerambycidae</taxon>
        <taxon>Lamiinae</taxon>
        <taxon>Monochamini</taxon>
        <taxon>Molorchus</taxon>
    </lineage>
</organism>
<feature type="compositionally biased region" description="Basic residues" evidence="5">
    <location>
        <begin position="70"/>
        <end position="81"/>
    </location>
</feature>
<comment type="subcellular location">
    <subcellularLocation>
        <location evidence="1">Lysosome</location>
    </subcellularLocation>
</comment>
<evidence type="ECO:0000256" key="3">
    <source>
        <dbReference type="ARBA" id="ARBA00023228"/>
    </source>
</evidence>
<keyword evidence="7" id="KW-1185">Reference proteome</keyword>
<dbReference type="PANTHER" id="PTHR33967:SF1">
    <property type="entry name" value="RAGULATOR COMPLEX PROTEIN LAMTOR4"/>
    <property type="match status" value="1"/>
</dbReference>
<proteinExistence type="inferred from homology"/>
<protein>
    <recommendedName>
        <fullName evidence="4">Late endosomal/lysosomal adaptor and MAPK and MTOR activator 4</fullName>
    </recommendedName>
</protein>
<reference evidence="6" key="1">
    <citation type="journal article" date="2023" name="Insect Mol. Biol.">
        <title>Genome sequencing provides insights into the evolution of gene families encoding plant cell wall-degrading enzymes in longhorned beetles.</title>
        <authorList>
            <person name="Shin N.R."/>
            <person name="Okamura Y."/>
            <person name="Kirsch R."/>
            <person name="Pauchet Y."/>
        </authorList>
    </citation>
    <scope>NUCLEOTIDE SEQUENCE</scope>
    <source>
        <strain evidence="6">MMC_N1</strain>
    </source>
</reference>
<gene>
    <name evidence="6" type="ORF">NQ317_011636</name>
</gene>
<evidence type="ECO:0000256" key="5">
    <source>
        <dbReference type="SAM" id="MobiDB-lite"/>
    </source>
</evidence>
<feature type="compositionally biased region" description="Polar residues" evidence="5">
    <location>
        <begin position="51"/>
        <end position="61"/>
    </location>
</feature>
<dbReference type="PANTHER" id="PTHR33967">
    <property type="entry name" value="RAGULATOR COMPLEX PROTEIN LAMTOR4"/>
    <property type="match status" value="1"/>
</dbReference>
<accession>A0ABQ9JAT3</accession>
<sequence length="229" mass="25663">MNKLLPILAHSRAATRKPAPAYPACPEREIWNKLLPTRRVGAKKSEKNSRPTDQSETSSGIGESDGCRGREKKKFSHPRKSKTGEGRSIAIQANSKQKAPPNRKKFVPPRKLSAREIREEFKEQDRKILETIFFDDMDRPGQTGYLLLNEEGAVLSSSGDLENDEKSAVIIMGLVNLTSQIDPVAFPPEEGFKKLSIVYEDHCYIICLSNRRIHIVKKTLSPDSAHTIA</sequence>
<evidence type="ECO:0000256" key="4">
    <source>
        <dbReference type="ARBA" id="ARBA00032690"/>
    </source>
</evidence>
<dbReference type="InterPro" id="IPR034601">
    <property type="entry name" value="LAMTOR4"/>
</dbReference>
<evidence type="ECO:0000256" key="2">
    <source>
        <dbReference type="ARBA" id="ARBA00010627"/>
    </source>
</evidence>
<feature type="region of interest" description="Disordered" evidence="5">
    <location>
        <begin position="1"/>
        <end position="108"/>
    </location>
</feature>
<comment type="similarity">
    <text evidence="2">Belongs to the LAMTOR4 family.</text>
</comment>
<comment type="caution">
    <text evidence="6">The sequence shown here is derived from an EMBL/GenBank/DDBJ whole genome shotgun (WGS) entry which is preliminary data.</text>
</comment>